<reference evidence="1 2" key="1">
    <citation type="submission" date="2011-02" db="EMBL/GenBank/DDBJ databases">
        <authorList>
            <person name="Muzny D."/>
            <person name="Qin X."/>
            <person name="Deng J."/>
            <person name="Jiang H."/>
            <person name="Liu Y."/>
            <person name="Qu J."/>
            <person name="Song X.-Z."/>
            <person name="Zhang L."/>
            <person name="Thornton R."/>
            <person name="Coyle M."/>
            <person name="Francisco L."/>
            <person name="Jackson L."/>
            <person name="Javaid M."/>
            <person name="Korchina V."/>
            <person name="Kovar C."/>
            <person name="Mata R."/>
            <person name="Mathew T."/>
            <person name="Ngo R."/>
            <person name="Nguyen L."/>
            <person name="Nguyen N."/>
            <person name="Okwuonu G."/>
            <person name="Ongeri F."/>
            <person name="Pham C."/>
            <person name="Simmons D."/>
            <person name="Wilczek-Boney K."/>
            <person name="Hale W."/>
            <person name="Jakkamsetti A."/>
            <person name="Pham P."/>
            <person name="Ruth R."/>
            <person name="San Lucas F."/>
            <person name="Warren J."/>
            <person name="Zhang J."/>
            <person name="Zhao Z."/>
            <person name="Zhou C."/>
            <person name="Zhu D."/>
            <person name="Lee S."/>
            <person name="Bess C."/>
            <person name="Blankenburg K."/>
            <person name="Forbes L."/>
            <person name="Fu Q."/>
            <person name="Gubbala S."/>
            <person name="Hirani K."/>
            <person name="Jayaseelan J.C."/>
            <person name="Lara F."/>
            <person name="Munidasa M."/>
            <person name="Palculict T."/>
            <person name="Patil S."/>
            <person name="Pu L.-L."/>
            <person name="Saada N."/>
            <person name="Tang L."/>
            <person name="Weissenberger G."/>
            <person name="Zhu Y."/>
            <person name="Hemphill L."/>
            <person name="Shang Y."/>
            <person name="Youmans B."/>
            <person name="Ayvaz T."/>
            <person name="Ross M."/>
            <person name="Santibanez J."/>
            <person name="Aqrawi P."/>
            <person name="Gross S."/>
            <person name="Joshi V."/>
            <person name="Fowler G."/>
            <person name="Nazareth L."/>
            <person name="Reid J."/>
            <person name="Worley K."/>
            <person name="Petrosino J."/>
            <person name="Highlander S."/>
            <person name="Gibbs R."/>
        </authorList>
    </citation>
    <scope>NUCLEOTIDE SEQUENCE [LARGE SCALE GENOMIC DNA]</scope>
    <source>
        <strain evidence="1 2">ATCC BAA-1200</strain>
    </source>
</reference>
<name>F2BDP6_9NEIS</name>
<dbReference type="InterPro" id="IPR011652">
    <property type="entry name" value="MORN_2"/>
</dbReference>
<comment type="caution">
    <text evidence="1">The sequence shown here is derived from an EMBL/GenBank/DDBJ whole genome shotgun (WGS) entry which is preliminary data.</text>
</comment>
<dbReference type="Gene3D" id="3.90.930.1">
    <property type="match status" value="1"/>
</dbReference>
<dbReference type="Proteomes" id="UP000004105">
    <property type="component" value="Unassembled WGS sequence"/>
</dbReference>
<dbReference type="EMBL" id="AFAY01000037">
    <property type="protein sequence ID" value="EGF10452.1"/>
    <property type="molecule type" value="Genomic_DNA"/>
</dbReference>
<sequence>MGLNAQNQLDGIYKDYYPDGSIKSISQYRNGKLDGEMRRFYPGGKPEYSVFFRNDQKHGSYKGWYRNGQLMFSTQNCNGRRCAPVLEYDEQGNLEMRQEFDDNGAFKRQQHYDPQGRPHGLEIFGLYRDGRPVLNKEGKVMMDCTVQWKHGVKDGDETHYKDRPKSGKQRVDYVIKWQDGQQLPR</sequence>
<dbReference type="OrthoDB" id="8705072at2"/>
<accession>F2BDP6</accession>
<evidence type="ECO:0008006" key="3">
    <source>
        <dbReference type="Google" id="ProtNLM"/>
    </source>
</evidence>
<evidence type="ECO:0000313" key="2">
    <source>
        <dbReference type="Proteomes" id="UP000004105"/>
    </source>
</evidence>
<protein>
    <recommendedName>
        <fullName evidence="3">MORN repeat protein</fullName>
    </recommendedName>
</protein>
<proteinExistence type="predicted"/>
<dbReference type="AlphaFoldDB" id="F2BDP6"/>
<dbReference type="SUPFAM" id="SSF82185">
    <property type="entry name" value="Histone H3 K4-specific methyltransferase SET7/9 N-terminal domain"/>
    <property type="match status" value="1"/>
</dbReference>
<keyword evidence="2" id="KW-1185">Reference proteome</keyword>
<dbReference type="Pfam" id="PF07661">
    <property type="entry name" value="MORN_2"/>
    <property type="match status" value="3"/>
</dbReference>
<dbReference type="RefSeq" id="WP_007342866.1">
    <property type="nucleotide sequence ID" value="NZ_GL878494.1"/>
</dbReference>
<gene>
    <name evidence="1" type="ORF">HMPREF9123_1860</name>
</gene>
<evidence type="ECO:0000313" key="1">
    <source>
        <dbReference type="EMBL" id="EGF10452.1"/>
    </source>
</evidence>
<dbReference type="HOGENOM" id="CLU_1459842_0_0_4"/>
<organism evidence="1 2">
    <name type="scientific">Neisseria bacilliformis ATCC BAA-1200</name>
    <dbReference type="NCBI Taxonomy" id="888742"/>
    <lineage>
        <taxon>Bacteria</taxon>
        <taxon>Pseudomonadati</taxon>
        <taxon>Pseudomonadota</taxon>
        <taxon>Betaproteobacteria</taxon>
        <taxon>Neisseriales</taxon>
        <taxon>Neisseriaceae</taxon>
        <taxon>Neisseria</taxon>
    </lineage>
</organism>